<dbReference type="PANTHER" id="PTHR35806">
    <property type="entry name" value="OXALOACETATE DECARBOXYLASE BETA CHAIN 2"/>
    <property type="match status" value="1"/>
</dbReference>
<dbReference type="NCBIfam" id="TIGR01109">
    <property type="entry name" value="Na_pump_decarbB"/>
    <property type="match status" value="1"/>
</dbReference>
<feature type="transmembrane region" description="Helical" evidence="8">
    <location>
        <begin position="12"/>
        <end position="36"/>
    </location>
</feature>
<feature type="transmembrane region" description="Helical" evidence="8">
    <location>
        <begin position="211"/>
        <end position="237"/>
    </location>
</feature>
<dbReference type="RefSeq" id="WP_153863003.1">
    <property type="nucleotide sequence ID" value="NZ_WJQS01000001.1"/>
</dbReference>
<keyword evidence="5 8" id="KW-1133">Transmembrane helix</keyword>
<keyword evidence="10" id="KW-1185">Reference proteome</keyword>
<dbReference type="Pfam" id="PF03977">
    <property type="entry name" value="OAD_beta"/>
    <property type="match status" value="1"/>
</dbReference>
<evidence type="ECO:0000256" key="6">
    <source>
        <dbReference type="ARBA" id="ARBA00023136"/>
    </source>
</evidence>
<evidence type="ECO:0000256" key="3">
    <source>
        <dbReference type="ARBA" id="ARBA00022692"/>
    </source>
</evidence>
<keyword evidence="2 7" id="KW-1003">Cell membrane</keyword>
<protein>
    <submittedName>
        <fullName evidence="9">Sodium ion-translocating decarboxylase subunit beta</fullName>
    </submittedName>
</protein>
<feature type="transmembrane region" description="Helical" evidence="8">
    <location>
        <begin position="287"/>
        <end position="310"/>
    </location>
</feature>
<comment type="caution">
    <text evidence="9">The sequence shown here is derived from an EMBL/GenBank/DDBJ whole genome shotgun (WGS) entry which is preliminary data.</text>
</comment>
<dbReference type="InterPro" id="IPR005661">
    <property type="entry name" value="OadB_MmdB"/>
</dbReference>
<dbReference type="GO" id="GO:0006814">
    <property type="term" value="P:sodium ion transport"/>
    <property type="evidence" value="ECO:0007669"/>
    <property type="project" value="UniProtKB-UniRule"/>
</dbReference>
<gene>
    <name evidence="9" type="ORF">GIY09_01480</name>
</gene>
<evidence type="ECO:0000256" key="4">
    <source>
        <dbReference type="ARBA" id="ARBA00022967"/>
    </source>
</evidence>
<dbReference type="GO" id="GO:0005886">
    <property type="term" value="C:plasma membrane"/>
    <property type="evidence" value="ECO:0007669"/>
    <property type="project" value="UniProtKB-SubCell"/>
</dbReference>
<dbReference type="PANTHER" id="PTHR35806:SF1">
    <property type="entry name" value="OXALOACETATE DECARBOXYLASE BETA CHAIN 2"/>
    <property type="match status" value="1"/>
</dbReference>
<evidence type="ECO:0000313" key="9">
    <source>
        <dbReference type="EMBL" id="MRI84569.1"/>
    </source>
</evidence>
<organism evidence="9 10">
    <name type="scientific">Fundicoccus ignavus</name>
    <dbReference type="NCBI Taxonomy" id="2664442"/>
    <lineage>
        <taxon>Bacteria</taxon>
        <taxon>Bacillati</taxon>
        <taxon>Bacillota</taxon>
        <taxon>Bacilli</taxon>
        <taxon>Lactobacillales</taxon>
        <taxon>Aerococcaceae</taxon>
        <taxon>Fundicoccus</taxon>
    </lineage>
</organism>
<keyword evidence="4" id="KW-1278">Translocase</keyword>
<reference evidence="9 10" key="1">
    <citation type="submission" date="2019-11" db="EMBL/GenBank/DDBJ databases">
        <title>Characterisation of Fundicoccus ignavus gen. nov. sp. nov., a novel genus of the family Aerococcaceae isolated from bulk tank milk.</title>
        <authorList>
            <person name="Siebert A."/>
            <person name="Huptas C."/>
            <person name="Wenning M."/>
            <person name="Scherer S."/>
            <person name="Doll E.V."/>
        </authorList>
    </citation>
    <scope>NUCLEOTIDE SEQUENCE [LARGE SCALE GENOMIC DNA]</scope>
    <source>
        <strain evidence="9 10">WS4759</strain>
    </source>
</reference>
<comment type="subcellular location">
    <subcellularLocation>
        <location evidence="1">Cell membrane</location>
        <topology evidence="1">Multi-pass membrane protein</topology>
    </subcellularLocation>
</comment>
<dbReference type="GO" id="GO:0016829">
    <property type="term" value="F:lyase activity"/>
    <property type="evidence" value="ECO:0007669"/>
    <property type="project" value="InterPro"/>
</dbReference>
<feature type="transmembrane region" description="Helical" evidence="8">
    <location>
        <begin position="257"/>
        <end position="280"/>
    </location>
</feature>
<feature type="transmembrane region" description="Helical" evidence="8">
    <location>
        <begin position="110"/>
        <end position="131"/>
    </location>
</feature>
<dbReference type="EMBL" id="WJQS01000001">
    <property type="protein sequence ID" value="MRI84569.1"/>
    <property type="molecule type" value="Genomic_DNA"/>
</dbReference>
<feature type="transmembrane region" description="Helical" evidence="8">
    <location>
        <begin position="43"/>
        <end position="63"/>
    </location>
</feature>
<name>A0A6I2GH38_9LACT</name>
<evidence type="ECO:0000256" key="7">
    <source>
        <dbReference type="PIRNR" id="PIRNR015658"/>
    </source>
</evidence>
<keyword evidence="6 7" id="KW-0472">Membrane</keyword>
<keyword evidence="7" id="KW-0915">Sodium</keyword>
<evidence type="ECO:0000313" key="10">
    <source>
        <dbReference type="Proteomes" id="UP000430975"/>
    </source>
</evidence>
<dbReference type="AlphaFoldDB" id="A0A6I2GH38"/>
<keyword evidence="7" id="KW-0739">Sodium transport</keyword>
<keyword evidence="7" id="KW-0813">Transport</keyword>
<dbReference type="Proteomes" id="UP000430975">
    <property type="component" value="Unassembled WGS sequence"/>
</dbReference>
<feature type="transmembrane region" description="Helical" evidence="8">
    <location>
        <begin position="163"/>
        <end position="181"/>
    </location>
</feature>
<evidence type="ECO:0000256" key="5">
    <source>
        <dbReference type="ARBA" id="ARBA00022989"/>
    </source>
</evidence>
<evidence type="ECO:0000256" key="1">
    <source>
        <dbReference type="ARBA" id="ARBA00004651"/>
    </source>
</evidence>
<feature type="transmembrane region" description="Helical" evidence="8">
    <location>
        <begin position="75"/>
        <end position="98"/>
    </location>
</feature>
<accession>A0A6I2GH38</accession>
<feature type="transmembrane region" description="Helical" evidence="8">
    <location>
        <begin position="354"/>
        <end position="375"/>
    </location>
</feature>
<keyword evidence="7" id="KW-0406">Ion transport</keyword>
<sequence length="376" mass="39234">MFEAINELIASTGLLSITIQEIIVITLSLVLIYLAVAKNYEPYLLIPIAFGMLLANLPLAGLMNPPTATENGGLLYYMYQGVSLGIFPPLIFLCLGAATDFGPLIANPKTLLLGGAAQFGIFAAFFGALALGMTPNESAAVGIIGGADGPTAIYLSSKLAEHILPTIAIAAYSYMALVPIIQPPIMRALTTKEERETVMTQTRPVSKKEKIIFPIVVTLFVSLLIPSATSLIGMLMLGNLIRESGVVPLLANTLENSMMYIVTILLGVSVGASADAATLLSLDTIKIVFLGLLAFMVGTTSGVLMGKLMYKLTGGKINPLIGSAGVSAVPMAARVSQVEGIKANPDNYLLMHAMGPNVAGVIGSAIAAGILLSFFG</sequence>
<evidence type="ECO:0000256" key="2">
    <source>
        <dbReference type="ARBA" id="ARBA00022475"/>
    </source>
</evidence>
<evidence type="ECO:0000256" key="8">
    <source>
        <dbReference type="SAM" id="Phobius"/>
    </source>
</evidence>
<keyword evidence="3 8" id="KW-0812">Transmembrane</keyword>
<proteinExistence type="predicted"/>
<dbReference type="PIRSF" id="PIRSF015658">
    <property type="entry name" value="MmdB_OadB"/>
    <property type="match status" value="1"/>
</dbReference>